<name>A0A1B6H2J8_9HEMI</name>
<proteinExistence type="predicted"/>
<reference evidence="1" key="1">
    <citation type="submission" date="2015-11" db="EMBL/GenBank/DDBJ databases">
        <title>De novo transcriptome assembly of four potential Pierce s Disease insect vectors from Arizona vineyards.</title>
        <authorList>
            <person name="Tassone E.E."/>
        </authorList>
    </citation>
    <scope>NUCLEOTIDE SEQUENCE</scope>
</reference>
<evidence type="ECO:0000313" key="1">
    <source>
        <dbReference type="EMBL" id="JAS68895.1"/>
    </source>
</evidence>
<sequence length="111" mass="12555">TWGEVFDNKEVRELINKAYSILDDEAMESFNGSVGDFFFPRYQKLDSSKGVDPWLLEAVELLVDLEESVSDGADDLYDMGTGGYIEYEMAEGDQSLKWRIGGYSTLFDIIS</sequence>
<dbReference type="AlphaFoldDB" id="A0A1B6H2J8"/>
<feature type="non-terminal residue" evidence="1">
    <location>
        <position position="1"/>
    </location>
</feature>
<feature type="non-terminal residue" evidence="1">
    <location>
        <position position="111"/>
    </location>
</feature>
<organism evidence="1">
    <name type="scientific">Cuerna arida</name>
    <dbReference type="NCBI Taxonomy" id="1464854"/>
    <lineage>
        <taxon>Eukaryota</taxon>
        <taxon>Metazoa</taxon>
        <taxon>Ecdysozoa</taxon>
        <taxon>Arthropoda</taxon>
        <taxon>Hexapoda</taxon>
        <taxon>Insecta</taxon>
        <taxon>Pterygota</taxon>
        <taxon>Neoptera</taxon>
        <taxon>Paraneoptera</taxon>
        <taxon>Hemiptera</taxon>
        <taxon>Auchenorrhyncha</taxon>
        <taxon>Membracoidea</taxon>
        <taxon>Cicadellidae</taxon>
        <taxon>Cicadellinae</taxon>
        <taxon>Proconiini</taxon>
        <taxon>Cuerna</taxon>
    </lineage>
</organism>
<accession>A0A1B6H2J8</accession>
<dbReference type="EMBL" id="GECZ01000874">
    <property type="protein sequence ID" value="JAS68895.1"/>
    <property type="molecule type" value="Transcribed_RNA"/>
</dbReference>
<protein>
    <submittedName>
        <fullName evidence="1">Uncharacterized protein</fullName>
    </submittedName>
</protein>
<gene>
    <name evidence="1" type="ORF">g.674</name>
</gene>